<evidence type="ECO:0000313" key="1">
    <source>
        <dbReference type="EMBL" id="GAA4207779.1"/>
    </source>
</evidence>
<dbReference type="EMBL" id="BAABAQ010000018">
    <property type="protein sequence ID" value="GAA4207779.1"/>
    <property type="molecule type" value="Genomic_DNA"/>
</dbReference>
<dbReference type="Proteomes" id="UP001501251">
    <property type="component" value="Unassembled WGS sequence"/>
</dbReference>
<dbReference type="SUPFAM" id="SSF56524">
    <property type="entry name" value="Oxidoreductase molybdopterin-binding domain"/>
    <property type="match status" value="1"/>
</dbReference>
<reference evidence="2" key="1">
    <citation type="journal article" date="2019" name="Int. J. Syst. Evol. Microbiol.">
        <title>The Global Catalogue of Microorganisms (GCM) 10K type strain sequencing project: providing services to taxonomists for standard genome sequencing and annotation.</title>
        <authorList>
            <consortium name="The Broad Institute Genomics Platform"/>
            <consortium name="The Broad Institute Genome Sequencing Center for Infectious Disease"/>
            <person name="Wu L."/>
            <person name="Ma J."/>
        </authorList>
    </citation>
    <scope>NUCLEOTIDE SEQUENCE [LARGE SCALE GENOMIC DNA]</scope>
    <source>
        <strain evidence="2">JCM 17388</strain>
    </source>
</reference>
<keyword evidence="2" id="KW-1185">Reference proteome</keyword>
<accession>A0ABP8BII8</accession>
<protein>
    <recommendedName>
        <fullName evidence="3">Molybdopterin-dependent oxidoreductase</fullName>
    </recommendedName>
</protein>
<evidence type="ECO:0008006" key="3">
    <source>
        <dbReference type="Google" id="ProtNLM"/>
    </source>
</evidence>
<comment type="caution">
    <text evidence="1">The sequence shown here is derived from an EMBL/GenBank/DDBJ whole genome shotgun (WGS) entry which is preliminary data.</text>
</comment>
<gene>
    <name evidence="1" type="ORF">GCM10022252_71910</name>
</gene>
<proteinExistence type="predicted"/>
<sequence>MRVYETRGGNAAVKIRTHDLIMGEGGLMRPMSIDVPDSAHADGWLRVSGDLSVPGLVSMADLRALPQWTVEVGFACRTSGTRRHRFTGPLLLDVARAAGPVFDACERKDRLRFLVSVLGRDGHHAVLSWGEIDPEFGDVPVLVGVRMDDADLDAYGPHLVVPGDRCGGRHISEVVEIRVCADARLWGRNL</sequence>
<organism evidence="1 2">
    <name type="scientific">Streptosporangium oxazolinicum</name>
    <dbReference type="NCBI Taxonomy" id="909287"/>
    <lineage>
        <taxon>Bacteria</taxon>
        <taxon>Bacillati</taxon>
        <taxon>Actinomycetota</taxon>
        <taxon>Actinomycetes</taxon>
        <taxon>Streptosporangiales</taxon>
        <taxon>Streptosporangiaceae</taxon>
        <taxon>Streptosporangium</taxon>
    </lineage>
</organism>
<name>A0ABP8BII8_9ACTN</name>
<dbReference type="InterPro" id="IPR036374">
    <property type="entry name" value="OxRdtase_Mopterin-bd_sf"/>
</dbReference>
<dbReference type="Gene3D" id="3.90.420.10">
    <property type="entry name" value="Oxidoreductase, molybdopterin-binding domain"/>
    <property type="match status" value="1"/>
</dbReference>
<evidence type="ECO:0000313" key="2">
    <source>
        <dbReference type="Proteomes" id="UP001501251"/>
    </source>
</evidence>